<dbReference type="Gene3D" id="1.20.1460.20">
    <property type="match status" value="1"/>
</dbReference>
<keyword evidence="7 9" id="KW-0472">Membrane</keyword>
<evidence type="ECO:0000256" key="6">
    <source>
        <dbReference type="ARBA" id="ARBA00023065"/>
    </source>
</evidence>
<evidence type="ECO:0000256" key="1">
    <source>
        <dbReference type="ARBA" id="ARBA00004141"/>
    </source>
</evidence>
<feature type="coiled-coil region" evidence="8">
    <location>
        <begin position="96"/>
        <end position="123"/>
    </location>
</feature>
<name>A0ABV1EAR1_9FIRM</name>
<gene>
    <name evidence="10" type="ORF">WMO64_10815</name>
</gene>
<protein>
    <submittedName>
        <fullName evidence="10">V-type ATPase 116kDa subunit family protein</fullName>
    </submittedName>
</protein>
<proteinExistence type="inferred from homology"/>
<evidence type="ECO:0000256" key="8">
    <source>
        <dbReference type="SAM" id="Coils"/>
    </source>
</evidence>
<keyword evidence="11" id="KW-1185">Reference proteome</keyword>
<evidence type="ECO:0000256" key="3">
    <source>
        <dbReference type="ARBA" id="ARBA00022448"/>
    </source>
</evidence>
<evidence type="ECO:0000256" key="9">
    <source>
        <dbReference type="SAM" id="Phobius"/>
    </source>
</evidence>
<dbReference type="PANTHER" id="PTHR11629">
    <property type="entry name" value="VACUOLAR PROTON ATPASES"/>
    <property type="match status" value="1"/>
</dbReference>
<evidence type="ECO:0000256" key="4">
    <source>
        <dbReference type="ARBA" id="ARBA00022692"/>
    </source>
</evidence>
<keyword evidence="8" id="KW-0175">Coiled coil</keyword>
<dbReference type="PANTHER" id="PTHR11629:SF63">
    <property type="entry name" value="V-TYPE PROTON ATPASE SUBUNIT A"/>
    <property type="match status" value="1"/>
</dbReference>
<feature type="transmembrane region" description="Helical" evidence="9">
    <location>
        <begin position="506"/>
        <end position="523"/>
    </location>
</feature>
<dbReference type="RefSeq" id="WP_294518196.1">
    <property type="nucleotide sequence ID" value="NZ_JBBMFK010000017.1"/>
</dbReference>
<feature type="transmembrane region" description="Helical" evidence="9">
    <location>
        <begin position="570"/>
        <end position="588"/>
    </location>
</feature>
<dbReference type="InterPro" id="IPR002490">
    <property type="entry name" value="V-ATPase_116kDa_su"/>
</dbReference>
<feature type="transmembrane region" description="Helical" evidence="9">
    <location>
        <begin position="439"/>
        <end position="463"/>
    </location>
</feature>
<feature type="transmembrane region" description="Helical" evidence="9">
    <location>
        <begin position="390"/>
        <end position="412"/>
    </location>
</feature>
<feature type="transmembrane region" description="Helical" evidence="9">
    <location>
        <begin position="475"/>
        <end position="500"/>
    </location>
</feature>
<comment type="similarity">
    <text evidence="2">Belongs to the V-ATPase 116 kDa subunit family.</text>
</comment>
<keyword evidence="5 9" id="KW-1133">Transmembrane helix</keyword>
<feature type="transmembrane region" description="Helical" evidence="9">
    <location>
        <begin position="600"/>
        <end position="623"/>
    </location>
</feature>
<sequence>MVCLSVIPMKLLTIAGPLDQFDTVVRECVINQEFHPENTLQTMKDVKGLRPFELNNPYTTLLRRAEQVADEAGIPLEYEPFESALGDDPANFSDYFDTLEKRVNDLTQKREDLLQEAKNDRNLVLQLQKLKGVAANLEDLWNLDFSRFRFGYLPRETYDSFQKTLNEDDSILFFPTSIEPKLVYGVYFTTKAAHEKVDALFNSLHFVRLHIDAHAHGSADQAIIELTAEAEAAEKAAEQAKQDIFGLKPAEHDRLLADYCYLRYMNDAYDMRRFAAHSRETFYLMGWVPSDKIEEIQAKLGKFDRLSCVVDNAGDLPDMTPPTKLKNSFLGRVFQPFLEMYGLPAYNEIDPSVFMAITYCLFFGIMFGDLGQGLCLAVIGFALAKWKKMWLGNIITCCGLSGAIFGCIYGSVFGMEDILPGFKIMEESVLSGMGEVSNVLLLLVMSIILGVIMLAFVMVVNIINGVRQHNFEKILFGPNGVAGMVFYLGLIGAAVSTLLFGVNLFVPAYVLPVIVLPLVLILFKEPLSLMLEGNPEWKEIQIGGLIVTGFFELFETCLSFLTNTLSFMRVGAYAITHVGLMLVVQMLANMAGGLASPGGIIVMILGNLFVMGFEGLLVGIQVLRLEFYELFGRFYDDGGVAYEPKIIDYTSRSAA</sequence>
<dbReference type="EMBL" id="JBBMFK010000017">
    <property type="protein sequence ID" value="MEQ2443954.1"/>
    <property type="molecule type" value="Genomic_DNA"/>
</dbReference>
<dbReference type="Proteomes" id="UP001464378">
    <property type="component" value="Unassembled WGS sequence"/>
</dbReference>
<dbReference type="Pfam" id="PF01496">
    <property type="entry name" value="V_ATPase_I"/>
    <property type="match status" value="1"/>
</dbReference>
<reference evidence="10 11" key="1">
    <citation type="submission" date="2024-03" db="EMBL/GenBank/DDBJ databases">
        <title>Human intestinal bacterial collection.</title>
        <authorList>
            <person name="Pauvert C."/>
            <person name="Hitch T.C.A."/>
            <person name="Clavel T."/>
        </authorList>
    </citation>
    <scope>NUCLEOTIDE SEQUENCE [LARGE SCALE GENOMIC DNA]</scope>
    <source>
        <strain evidence="10 11">CLA-AP-H29</strain>
    </source>
</reference>
<evidence type="ECO:0000256" key="7">
    <source>
        <dbReference type="ARBA" id="ARBA00023136"/>
    </source>
</evidence>
<evidence type="ECO:0000256" key="2">
    <source>
        <dbReference type="ARBA" id="ARBA00009904"/>
    </source>
</evidence>
<evidence type="ECO:0000256" key="5">
    <source>
        <dbReference type="ARBA" id="ARBA00022989"/>
    </source>
</evidence>
<comment type="caution">
    <text evidence="10">The sequence shown here is derived from an EMBL/GenBank/DDBJ whole genome shotgun (WGS) entry which is preliminary data.</text>
</comment>
<accession>A0ABV1EAR1</accession>
<evidence type="ECO:0000313" key="11">
    <source>
        <dbReference type="Proteomes" id="UP001464378"/>
    </source>
</evidence>
<comment type="subcellular location">
    <subcellularLocation>
        <location evidence="1">Membrane</location>
        <topology evidence="1">Multi-pass membrane protein</topology>
    </subcellularLocation>
</comment>
<dbReference type="Gene3D" id="3.30.70.2750">
    <property type="match status" value="1"/>
</dbReference>
<keyword evidence="4 9" id="KW-0812">Transmembrane</keyword>
<keyword evidence="3" id="KW-0813">Transport</keyword>
<organism evidence="10 11">
    <name type="scientific">Pseudoflavonifractor intestinihominis</name>
    <dbReference type="NCBI Taxonomy" id="3133171"/>
    <lineage>
        <taxon>Bacteria</taxon>
        <taxon>Bacillati</taxon>
        <taxon>Bacillota</taxon>
        <taxon>Clostridia</taxon>
        <taxon>Eubacteriales</taxon>
        <taxon>Oscillospiraceae</taxon>
        <taxon>Pseudoflavonifractor</taxon>
    </lineage>
</organism>
<dbReference type="Gene3D" id="3.30.70.2170">
    <property type="match status" value="1"/>
</dbReference>
<feature type="transmembrane region" description="Helical" evidence="9">
    <location>
        <begin position="353"/>
        <end position="383"/>
    </location>
</feature>
<keyword evidence="6" id="KW-0406">Ion transport</keyword>
<evidence type="ECO:0000313" key="10">
    <source>
        <dbReference type="EMBL" id="MEQ2443954.1"/>
    </source>
</evidence>